<name>A0A0G0LZL1_9BACT</name>
<feature type="domain" description="DprA winged helix" evidence="3">
    <location>
        <begin position="302"/>
        <end position="355"/>
    </location>
</feature>
<dbReference type="STRING" id="1618573.UT19_C0011G0015"/>
<dbReference type="Proteomes" id="UP000034932">
    <property type="component" value="Unassembled WGS sequence"/>
</dbReference>
<sequence>MTDREYLAALTSFTPFGPARIKLLSEYFGSAKEAWGVSGKELVEIGMRQELVGKFLDYRDSFNFKNYFNRLKERKIDFITIKDDDYPENLKGLTDAPRVLYVRGKISKNDVNAIAIVGSRKMTSYGREVTERISSELAGYGITIVSGLAFGVDLAAHKSALEVGGRCIAVLASGVDTITPRSNAWLGLKIISSGGAIVSEFPPGVEAQRHFFPFRNRIISGLSKAVIVVEGMIKSGTIHTAKHAGEQGRTVFAVPGQITSPMSEASHYLIKNGAKMVTSVNDILEELDLELKVDKDAVEKIMPSDNLEKKLIDILAQEQLHIDEIGRISGLKVSEVSGKLTVMELKGMVRNLGGGIFKKI</sequence>
<dbReference type="GO" id="GO:0009294">
    <property type="term" value="P:DNA-mediated transformation"/>
    <property type="evidence" value="ECO:0007669"/>
    <property type="project" value="InterPro"/>
</dbReference>
<accession>A0A0G0LZL1</accession>
<dbReference type="Pfam" id="PF17782">
    <property type="entry name" value="WHD_DprA"/>
    <property type="match status" value="1"/>
</dbReference>
<dbReference type="InterPro" id="IPR003488">
    <property type="entry name" value="DprA"/>
</dbReference>
<dbReference type="PANTHER" id="PTHR43022">
    <property type="entry name" value="PROTEIN SMF"/>
    <property type="match status" value="1"/>
</dbReference>
<dbReference type="InterPro" id="IPR057666">
    <property type="entry name" value="DrpA_SLOG"/>
</dbReference>
<dbReference type="SUPFAM" id="SSF102405">
    <property type="entry name" value="MCP/YpsA-like"/>
    <property type="match status" value="1"/>
</dbReference>
<dbReference type="InterPro" id="IPR036388">
    <property type="entry name" value="WH-like_DNA-bd_sf"/>
</dbReference>
<protein>
    <submittedName>
        <fullName evidence="4">Transcriptional regulator, MarR family</fullName>
    </submittedName>
</protein>
<dbReference type="PANTHER" id="PTHR43022:SF1">
    <property type="entry name" value="PROTEIN SMF"/>
    <property type="match status" value="1"/>
</dbReference>
<dbReference type="EMBL" id="LBVW01000011">
    <property type="protein sequence ID" value="KKQ93470.1"/>
    <property type="molecule type" value="Genomic_DNA"/>
</dbReference>
<dbReference type="InterPro" id="IPR041614">
    <property type="entry name" value="DprA_WH"/>
</dbReference>
<dbReference type="Gene3D" id="1.10.10.10">
    <property type="entry name" value="Winged helix-like DNA-binding domain superfamily/Winged helix DNA-binding domain"/>
    <property type="match status" value="1"/>
</dbReference>
<reference evidence="4 5" key="1">
    <citation type="journal article" date="2015" name="Nature">
        <title>rRNA introns, odd ribosomes, and small enigmatic genomes across a large radiation of phyla.</title>
        <authorList>
            <person name="Brown C.T."/>
            <person name="Hug L.A."/>
            <person name="Thomas B.C."/>
            <person name="Sharon I."/>
            <person name="Castelle C.J."/>
            <person name="Singh A."/>
            <person name="Wilkins M.J."/>
            <person name="Williams K.H."/>
            <person name="Banfield J.F."/>
        </authorList>
    </citation>
    <scope>NUCLEOTIDE SEQUENCE [LARGE SCALE GENOMIC DNA]</scope>
</reference>
<dbReference type="Pfam" id="PF02481">
    <property type="entry name" value="DNA_processg_A"/>
    <property type="match status" value="1"/>
</dbReference>
<dbReference type="PATRIC" id="fig|1618573.3.peg.728"/>
<evidence type="ECO:0000313" key="4">
    <source>
        <dbReference type="EMBL" id="KKQ93470.1"/>
    </source>
</evidence>
<proteinExistence type="inferred from homology"/>
<comment type="similarity">
    <text evidence="1">Belongs to the DprA/Smf family.</text>
</comment>
<evidence type="ECO:0000259" key="3">
    <source>
        <dbReference type="Pfam" id="PF17782"/>
    </source>
</evidence>
<feature type="domain" description="Smf/DprA SLOG" evidence="2">
    <location>
        <begin position="78"/>
        <end position="287"/>
    </location>
</feature>
<organism evidence="4 5">
    <name type="scientific">Candidatus Woesebacteria bacterium GW2011_GWB1_39_10b</name>
    <dbReference type="NCBI Taxonomy" id="1618573"/>
    <lineage>
        <taxon>Bacteria</taxon>
        <taxon>Candidatus Woeseibacteriota</taxon>
    </lineage>
</organism>
<evidence type="ECO:0000259" key="2">
    <source>
        <dbReference type="Pfam" id="PF02481"/>
    </source>
</evidence>
<gene>
    <name evidence="4" type="ORF">UT19_C0011G0015</name>
</gene>
<evidence type="ECO:0000256" key="1">
    <source>
        <dbReference type="ARBA" id="ARBA00006525"/>
    </source>
</evidence>
<dbReference type="NCBIfam" id="TIGR00732">
    <property type="entry name" value="dprA"/>
    <property type="match status" value="1"/>
</dbReference>
<comment type="caution">
    <text evidence="4">The sequence shown here is derived from an EMBL/GenBank/DDBJ whole genome shotgun (WGS) entry which is preliminary data.</text>
</comment>
<dbReference type="AlphaFoldDB" id="A0A0G0LZL1"/>
<evidence type="ECO:0000313" key="5">
    <source>
        <dbReference type="Proteomes" id="UP000034932"/>
    </source>
</evidence>
<dbReference type="Gene3D" id="3.40.50.450">
    <property type="match status" value="1"/>
</dbReference>